<evidence type="ECO:0000313" key="5">
    <source>
        <dbReference type="Proteomes" id="UP000256645"/>
    </source>
</evidence>
<accession>A0A3D8QPT7</accession>
<sequence>MSSSSKIYMGPSFLKAFSYAFFIIFLKSVSYIGSTIAANKTKFPPTITKKLHPSLAPARIFFPPNTDKTSAPLPTIFSIHGGGFCMGLPANDDHINARLAAKGILVIALPYPLAPANSYPAPLVALASQIQKALADTEFPIDTSRIGLMGSTAGGNLALAIQQLDEVPKIEATIVFCPPVSFTLTVPERLESLVPTARSKDDFLTPWVSRMEWAYIPAGTSLEDPKLSPKFASRNTLSEWIFVVGAEHDILCTEAGEMVAEWLGEEYGENGRDEMTGKDGKIRWLLAKGQKHSYDHDIPPVIANETPEQRKERKRVDEEIWKKVETWLIDGPFRK</sequence>
<dbReference type="InterPro" id="IPR029058">
    <property type="entry name" value="AB_hydrolase_fold"/>
</dbReference>
<dbReference type="STRING" id="1849047.A0A3D8QPT7"/>
<reference evidence="4 5" key="1">
    <citation type="journal article" date="2018" name="IMA Fungus">
        <title>IMA Genome-F 9: Draft genome sequence of Annulohypoxylon stygium, Aspergillus mulundensis, Berkeleyomyces basicola (syn. Thielaviopsis basicola), Ceratocystis smalleyi, two Cercospora beticola strains, Coleophoma cylindrospora, Fusarium fracticaudum, Phialophora cf. hyalina, and Morchella septimelata.</title>
        <authorList>
            <person name="Wingfield B.D."/>
            <person name="Bills G.F."/>
            <person name="Dong Y."/>
            <person name="Huang W."/>
            <person name="Nel W.J."/>
            <person name="Swalarsk-Parry B.S."/>
            <person name="Vaghefi N."/>
            <person name="Wilken P.M."/>
            <person name="An Z."/>
            <person name="de Beer Z.W."/>
            <person name="De Vos L."/>
            <person name="Chen L."/>
            <person name="Duong T.A."/>
            <person name="Gao Y."/>
            <person name="Hammerbacher A."/>
            <person name="Kikkert J.R."/>
            <person name="Li Y."/>
            <person name="Li H."/>
            <person name="Li K."/>
            <person name="Li Q."/>
            <person name="Liu X."/>
            <person name="Ma X."/>
            <person name="Naidoo K."/>
            <person name="Pethybridge S.J."/>
            <person name="Sun J."/>
            <person name="Steenkamp E.T."/>
            <person name="van der Nest M.A."/>
            <person name="van Wyk S."/>
            <person name="Wingfield M.J."/>
            <person name="Xiong C."/>
            <person name="Yue Q."/>
            <person name="Zhang X."/>
        </authorList>
    </citation>
    <scope>NUCLEOTIDE SEQUENCE [LARGE SCALE GENOMIC DNA]</scope>
    <source>
        <strain evidence="4 5">BP6252</strain>
    </source>
</reference>
<protein>
    <recommendedName>
        <fullName evidence="3">Alpha/beta hydrolase fold-3 domain-containing protein</fullName>
    </recommendedName>
</protein>
<keyword evidence="5" id="KW-1185">Reference proteome</keyword>
<dbReference type="InterPro" id="IPR013094">
    <property type="entry name" value="AB_hydrolase_3"/>
</dbReference>
<dbReference type="InterPro" id="IPR050300">
    <property type="entry name" value="GDXG_lipolytic_enzyme"/>
</dbReference>
<comment type="caution">
    <text evidence="4">The sequence shown here is derived from an EMBL/GenBank/DDBJ whole genome shotgun (WGS) entry which is preliminary data.</text>
</comment>
<evidence type="ECO:0000259" key="3">
    <source>
        <dbReference type="Pfam" id="PF07859"/>
    </source>
</evidence>
<keyword evidence="1" id="KW-0378">Hydrolase</keyword>
<dbReference type="PANTHER" id="PTHR48081">
    <property type="entry name" value="AB HYDROLASE SUPERFAMILY PROTEIN C4A8.06C"/>
    <property type="match status" value="1"/>
</dbReference>
<dbReference type="AlphaFoldDB" id="A0A3D8QPT7"/>
<dbReference type="Pfam" id="PF07859">
    <property type="entry name" value="Abhydrolase_3"/>
    <property type="match status" value="1"/>
</dbReference>
<evidence type="ECO:0000256" key="2">
    <source>
        <dbReference type="SAM" id="Phobius"/>
    </source>
</evidence>
<gene>
    <name evidence="4" type="ORF">BP6252_11195</name>
</gene>
<dbReference type="PANTHER" id="PTHR48081:SF8">
    <property type="entry name" value="ALPHA_BETA HYDROLASE FOLD-3 DOMAIN-CONTAINING PROTEIN-RELATED"/>
    <property type="match status" value="1"/>
</dbReference>
<proteinExistence type="predicted"/>
<dbReference type="Gene3D" id="3.40.50.1820">
    <property type="entry name" value="alpha/beta hydrolase"/>
    <property type="match status" value="1"/>
</dbReference>
<evidence type="ECO:0000256" key="1">
    <source>
        <dbReference type="ARBA" id="ARBA00022801"/>
    </source>
</evidence>
<dbReference type="Proteomes" id="UP000256645">
    <property type="component" value="Unassembled WGS sequence"/>
</dbReference>
<dbReference type="OrthoDB" id="408631at2759"/>
<keyword evidence="2" id="KW-0472">Membrane</keyword>
<evidence type="ECO:0000313" key="4">
    <source>
        <dbReference type="EMBL" id="RDW63650.1"/>
    </source>
</evidence>
<organism evidence="4 5">
    <name type="scientific">Coleophoma cylindrospora</name>
    <dbReference type="NCBI Taxonomy" id="1849047"/>
    <lineage>
        <taxon>Eukaryota</taxon>
        <taxon>Fungi</taxon>
        <taxon>Dikarya</taxon>
        <taxon>Ascomycota</taxon>
        <taxon>Pezizomycotina</taxon>
        <taxon>Leotiomycetes</taxon>
        <taxon>Helotiales</taxon>
        <taxon>Dermateaceae</taxon>
        <taxon>Coleophoma</taxon>
    </lineage>
</organism>
<dbReference type="EMBL" id="PDLM01000013">
    <property type="protein sequence ID" value="RDW63650.1"/>
    <property type="molecule type" value="Genomic_DNA"/>
</dbReference>
<name>A0A3D8QPT7_9HELO</name>
<feature type="domain" description="Alpha/beta hydrolase fold-3" evidence="3">
    <location>
        <begin position="77"/>
        <end position="261"/>
    </location>
</feature>
<keyword evidence="2" id="KW-1133">Transmembrane helix</keyword>
<keyword evidence="2" id="KW-0812">Transmembrane</keyword>
<feature type="transmembrane region" description="Helical" evidence="2">
    <location>
        <begin position="12"/>
        <end position="33"/>
    </location>
</feature>
<dbReference type="SUPFAM" id="SSF53474">
    <property type="entry name" value="alpha/beta-Hydrolases"/>
    <property type="match status" value="1"/>
</dbReference>
<dbReference type="GO" id="GO:0016787">
    <property type="term" value="F:hydrolase activity"/>
    <property type="evidence" value="ECO:0007669"/>
    <property type="project" value="UniProtKB-KW"/>
</dbReference>